<evidence type="ECO:0000256" key="4">
    <source>
        <dbReference type="SAM" id="MobiDB-lite"/>
    </source>
</evidence>
<dbReference type="InterPro" id="IPR050090">
    <property type="entry name" value="Tyrosine_recombinase_XerCD"/>
</dbReference>
<evidence type="ECO:0000259" key="5">
    <source>
        <dbReference type="PROSITE" id="PS51898"/>
    </source>
</evidence>
<evidence type="ECO:0000313" key="7">
    <source>
        <dbReference type="Proteomes" id="UP001403385"/>
    </source>
</evidence>
<comment type="caution">
    <text evidence="6">The sequence shown here is derived from an EMBL/GenBank/DDBJ whole genome shotgun (WGS) entry which is preliminary data.</text>
</comment>
<dbReference type="RefSeq" id="WP_346824779.1">
    <property type="nucleotide sequence ID" value="NZ_JBDKWZ010000037.1"/>
</dbReference>
<comment type="similarity">
    <text evidence="1">Belongs to the 'phage' integrase family.</text>
</comment>
<dbReference type="InterPro" id="IPR035386">
    <property type="entry name" value="Arm-DNA-bind_5"/>
</dbReference>
<sequence length="389" mass="44787">MEPLMQAKSGGVPLLREQKSKNCFNHEGYTKKTQSRRQDQPLPGLLPKGKRKAEYLKLYIEPNPKTKAERELNKKTLQLAESIRAKRLIEIQNGVYGFRDNEKLKGNFIEYIQLLINKRLNSKGNHGNWDSMLKHLKAYIPYDKTFEEIDRQFVMGFKEYLDHDAKKSSGQPLSQNSKYSYFNKLRAALKQVVKDGILASNPSEGVEAFKQGEPQREFLTLEELQAAAQAECEIPQLKTAFIFSCLTGLRWSDIQKLVWSEVQHSKENGYYIRFRQKKTKGVETLPISEQAFGLLGHRTEPEDRVFVGLKYSAWHNLKLQQWMMKVGISKTITFHCARHTYATLQLSAGTDIYTVSKLLGHKALKTTQVYAKIIDEKKKEAANKIQLNL</sequence>
<dbReference type="InterPro" id="IPR002104">
    <property type="entry name" value="Integrase_catalytic"/>
</dbReference>
<dbReference type="Proteomes" id="UP001403385">
    <property type="component" value="Unassembled WGS sequence"/>
</dbReference>
<dbReference type="Pfam" id="PF13102">
    <property type="entry name" value="Phage_int_SAM_5"/>
    <property type="match status" value="1"/>
</dbReference>
<dbReference type="InterPro" id="IPR013762">
    <property type="entry name" value="Integrase-like_cat_sf"/>
</dbReference>
<dbReference type="Gene3D" id="1.10.150.130">
    <property type="match status" value="1"/>
</dbReference>
<keyword evidence="7" id="KW-1185">Reference proteome</keyword>
<accession>A0AAW9S6V3</accession>
<dbReference type="SUPFAM" id="SSF56349">
    <property type="entry name" value="DNA breaking-rejoining enzymes"/>
    <property type="match status" value="1"/>
</dbReference>
<feature type="region of interest" description="Disordered" evidence="4">
    <location>
        <begin position="24"/>
        <end position="47"/>
    </location>
</feature>
<evidence type="ECO:0000313" key="6">
    <source>
        <dbReference type="EMBL" id="MEN7552002.1"/>
    </source>
</evidence>
<keyword evidence="3" id="KW-0233">DNA recombination</keyword>
<organism evidence="6 7">
    <name type="scientific">Rapidithrix thailandica</name>
    <dbReference type="NCBI Taxonomy" id="413964"/>
    <lineage>
        <taxon>Bacteria</taxon>
        <taxon>Pseudomonadati</taxon>
        <taxon>Bacteroidota</taxon>
        <taxon>Cytophagia</taxon>
        <taxon>Cytophagales</taxon>
        <taxon>Flammeovirgaceae</taxon>
        <taxon>Rapidithrix</taxon>
    </lineage>
</organism>
<protein>
    <submittedName>
        <fullName evidence="6">Site-specific integrase</fullName>
    </submittedName>
</protein>
<name>A0AAW9S6V3_9BACT</name>
<keyword evidence="2" id="KW-0238">DNA-binding</keyword>
<dbReference type="AlphaFoldDB" id="A0AAW9S6V3"/>
<dbReference type="Pfam" id="PF17293">
    <property type="entry name" value="Arm-DNA-bind_5"/>
    <property type="match status" value="1"/>
</dbReference>
<evidence type="ECO:0000256" key="3">
    <source>
        <dbReference type="ARBA" id="ARBA00023172"/>
    </source>
</evidence>
<dbReference type="Pfam" id="PF00589">
    <property type="entry name" value="Phage_integrase"/>
    <property type="match status" value="1"/>
</dbReference>
<dbReference type="InterPro" id="IPR011010">
    <property type="entry name" value="DNA_brk_join_enz"/>
</dbReference>
<dbReference type="PROSITE" id="PS51898">
    <property type="entry name" value="TYR_RECOMBINASE"/>
    <property type="match status" value="1"/>
</dbReference>
<dbReference type="EMBL" id="JBDKWZ010000037">
    <property type="protein sequence ID" value="MEN7552002.1"/>
    <property type="molecule type" value="Genomic_DNA"/>
</dbReference>
<gene>
    <name evidence="6" type="ORF">AAG747_29070</name>
</gene>
<dbReference type="GO" id="GO:0015074">
    <property type="term" value="P:DNA integration"/>
    <property type="evidence" value="ECO:0007669"/>
    <property type="project" value="InterPro"/>
</dbReference>
<dbReference type="GO" id="GO:0003677">
    <property type="term" value="F:DNA binding"/>
    <property type="evidence" value="ECO:0007669"/>
    <property type="project" value="UniProtKB-KW"/>
</dbReference>
<feature type="domain" description="Tyr recombinase" evidence="5">
    <location>
        <begin position="214"/>
        <end position="383"/>
    </location>
</feature>
<dbReference type="InterPro" id="IPR010998">
    <property type="entry name" value="Integrase_recombinase_N"/>
</dbReference>
<dbReference type="PANTHER" id="PTHR30349">
    <property type="entry name" value="PHAGE INTEGRASE-RELATED"/>
    <property type="match status" value="1"/>
</dbReference>
<evidence type="ECO:0000256" key="2">
    <source>
        <dbReference type="ARBA" id="ARBA00023125"/>
    </source>
</evidence>
<dbReference type="InterPro" id="IPR025269">
    <property type="entry name" value="SAM-like_dom"/>
</dbReference>
<dbReference type="Gene3D" id="1.10.443.10">
    <property type="entry name" value="Intergrase catalytic core"/>
    <property type="match status" value="1"/>
</dbReference>
<proteinExistence type="inferred from homology"/>
<evidence type="ECO:0000256" key="1">
    <source>
        <dbReference type="ARBA" id="ARBA00008857"/>
    </source>
</evidence>
<reference evidence="6 7" key="1">
    <citation type="submission" date="2024-04" db="EMBL/GenBank/DDBJ databases">
        <title>Novel genus in family Flammeovirgaceae.</title>
        <authorList>
            <person name="Nguyen T.H."/>
            <person name="Vuong T.Q."/>
            <person name="Le H."/>
            <person name="Kim S.-G."/>
        </authorList>
    </citation>
    <scope>NUCLEOTIDE SEQUENCE [LARGE SCALE GENOMIC DNA]</scope>
    <source>
        <strain evidence="6 7">JCM 23209</strain>
    </source>
</reference>
<dbReference type="CDD" id="cd01185">
    <property type="entry name" value="INTN1_C_like"/>
    <property type="match status" value="1"/>
</dbReference>
<dbReference type="GO" id="GO:0006310">
    <property type="term" value="P:DNA recombination"/>
    <property type="evidence" value="ECO:0007669"/>
    <property type="project" value="UniProtKB-KW"/>
</dbReference>
<dbReference type="PANTHER" id="PTHR30349:SF64">
    <property type="entry name" value="PROPHAGE INTEGRASE INTD-RELATED"/>
    <property type="match status" value="1"/>
</dbReference>